<dbReference type="PRINTS" id="PR00778">
    <property type="entry name" value="HTHARSR"/>
</dbReference>
<keyword evidence="3" id="KW-0804">Transcription</keyword>
<dbReference type="InterPro" id="IPR036390">
    <property type="entry name" value="WH_DNA-bd_sf"/>
</dbReference>
<dbReference type="PROSITE" id="PS50987">
    <property type="entry name" value="HTH_ARSR_2"/>
    <property type="match status" value="1"/>
</dbReference>
<protein>
    <submittedName>
        <fullName evidence="5">ArsR family transcriptional regulator</fullName>
    </submittedName>
</protein>
<dbReference type="InterPro" id="IPR036388">
    <property type="entry name" value="WH-like_DNA-bd_sf"/>
</dbReference>
<dbReference type="SMART" id="SM00418">
    <property type="entry name" value="HTH_ARSR"/>
    <property type="match status" value="1"/>
</dbReference>
<dbReference type="Pfam" id="PF01022">
    <property type="entry name" value="HTH_5"/>
    <property type="match status" value="1"/>
</dbReference>
<name>A0A7C5PRP9_9BACT</name>
<accession>A0A7C5PRP9</accession>
<comment type="caution">
    <text evidence="5">The sequence shown here is derived from an EMBL/GenBank/DDBJ whole genome shotgun (WGS) entry which is preliminary data.</text>
</comment>
<gene>
    <name evidence="5" type="ORF">ENL70_06980</name>
</gene>
<dbReference type="NCBIfam" id="NF033788">
    <property type="entry name" value="HTH_metalloreg"/>
    <property type="match status" value="1"/>
</dbReference>
<evidence type="ECO:0000313" key="5">
    <source>
        <dbReference type="EMBL" id="HHI66272.1"/>
    </source>
</evidence>
<dbReference type="InterPro" id="IPR001845">
    <property type="entry name" value="HTH_ArsR_DNA-bd_dom"/>
</dbReference>
<dbReference type="EMBL" id="DRUY01000238">
    <property type="protein sequence ID" value="HHI66272.1"/>
    <property type="molecule type" value="Genomic_DNA"/>
</dbReference>
<keyword evidence="1" id="KW-0805">Transcription regulation</keyword>
<feature type="domain" description="HTH arsR-type" evidence="4">
    <location>
        <begin position="2"/>
        <end position="96"/>
    </location>
</feature>
<evidence type="ECO:0000256" key="3">
    <source>
        <dbReference type="ARBA" id="ARBA00023163"/>
    </source>
</evidence>
<keyword evidence="2" id="KW-0238">DNA-binding</keyword>
<dbReference type="GO" id="GO:0003700">
    <property type="term" value="F:DNA-binding transcription factor activity"/>
    <property type="evidence" value="ECO:0007669"/>
    <property type="project" value="InterPro"/>
</dbReference>
<dbReference type="PANTHER" id="PTHR33154:SF18">
    <property type="entry name" value="ARSENICAL RESISTANCE OPERON REPRESSOR"/>
    <property type="match status" value="1"/>
</dbReference>
<dbReference type="SUPFAM" id="SSF46785">
    <property type="entry name" value="Winged helix' DNA-binding domain"/>
    <property type="match status" value="1"/>
</dbReference>
<sequence>MKTNLVYQLISEIFKTLAHPLRIQILLSLAERERCVCELLQEIGVEQSNLSQHLRILKKQGIIDSRKDGQRMFYRINLPSVLDLLNDARRTLKDQVKGHEELYKNIKIT</sequence>
<evidence type="ECO:0000259" key="4">
    <source>
        <dbReference type="PROSITE" id="PS50987"/>
    </source>
</evidence>
<dbReference type="InterPro" id="IPR011991">
    <property type="entry name" value="ArsR-like_HTH"/>
</dbReference>
<dbReference type="PANTHER" id="PTHR33154">
    <property type="entry name" value="TRANSCRIPTIONAL REGULATOR, ARSR FAMILY"/>
    <property type="match status" value="1"/>
</dbReference>
<dbReference type="AlphaFoldDB" id="A0A7C5PRP9"/>
<organism evidence="5">
    <name type="scientific">Thermodesulfobium narugense</name>
    <dbReference type="NCBI Taxonomy" id="184064"/>
    <lineage>
        <taxon>Bacteria</taxon>
        <taxon>Pseudomonadati</taxon>
        <taxon>Thermodesulfobiota</taxon>
        <taxon>Thermodesulfobiia</taxon>
        <taxon>Thermodesulfobiales</taxon>
        <taxon>Thermodesulfobiaceae</taxon>
        <taxon>Thermodesulfobium</taxon>
    </lineage>
</organism>
<dbReference type="Gene3D" id="1.10.10.10">
    <property type="entry name" value="Winged helix-like DNA-binding domain superfamily/Winged helix DNA-binding domain"/>
    <property type="match status" value="1"/>
</dbReference>
<dbReference type="InterPro" id="IPR051081">
    <property type="entry name" value="HTH_MetalResp_TranReg"/>
</dbReference>
<dbReference type="CDD" id="cd00090">
    <property type="entry name" value="HTH_ARSR"/>
    <property type="match status" value="1"/>
</dbReference>
<evidence type="ECO:0000256" key="2">
    <source>
        <dbReference type="ARBA" id="ARBA00023125"/>
    </source>
</evidence>
<evidence type="ECO:0000256" key="1">
    <source>
        <dbReference type="ARBA" id="ARBA00023015"/>
    </source>
</evidence>
<proteinExistence type="predicted"/>
<dbReference type="GO" id="GO:0003677">
    <property type="term" value="F:DNA binding"/>
    <property type="evidence" value="ECO:0007669"/>
    <property type="project" value="UniProtKB-KW"/>
</dbReference>
<reference evidence="5" key="1">
    <citation type="journal article" date="2020" name="mSystems">
        <title>Genome- and Community-Level Interaction Insights into Carbon Utilization and Element Cycling Functions of Hydrothermarchaeota in Hydrothermal Sediment.</title>
        <authorList>
            <person name="Zhou Z."/>
            <person name="Liu Y."/>
            <person name="Xu W."/>
            <person name="Pan J."/>
            <person name="Luo Z.H."/>
            <person name="Li M."/>
        </authorList>
    </citation>
    <scope>NUCLEOTIDE SEQUENCE [LARGE SCALE GENOMIC DNA]</scope>
    <source>
        <strain evidence="5">SpSt-1019</strain>
    </source>
</reference>